<dbReference type="NCBIfam" id="TIGR00181">
    <property type="entry name" value="pepF"/>
    <property type="match status" value="1"/>
</dbReference>
<name>A0A644X5K1_9ZZZZ</name>
<dbReference type="Pfam" id="PF08439">
    <property type="entry name" value="Peptidase_M3_N"/>
    <property type="match status" value="1"/>
</dbReference>
<organism evidence="9">
    <name type="scientific">bioreactor metagenome</name>
    <dbReference type="NCBI Taxonomy" id="1076179"/>
    <lineage>
        <taxon>unclassified sequences</taxon>
        <taxon>metagenomes</taxon>
        <taxon>ecological metagenomes</taxon>
    </lineage>
</organism>
<dbReference type="GO" id="GO:0046872">
    <property type="term" value="F:metal ion binding"/>
    <property type="evidence" value="ECO:0007669"/>
    <property type="project" value="UniProtKB-KW"/>
</dbReference>
<proteinExistence type="predicted"/>
<dbReference type="SUPFAM" id="SSF55486">
    <property type="entry name" value="Metalloproteases ('zincins'), catalytic domain"/>
    <property type="match status" value="1"/>
</dbReference>
<evidence type="ECO:0000259" key="8">
    <source>
        <dbReference type="Pfam" id="PF08439"/>
    </source>
</evidence>
<dbReference type="PANTHER" id="PTHR11804">
    <property type="entry name" value="PROTEASE M3 THIMET OLIGOPEPTIDASE-RELATED"/>
    <property type="match status" value="1"/>
</dbReference>
<dbReference type="EMBL" id="VSSQ01001827">
    <property type="protein sequence ID" value="MPM11415.1"/>
    <property type="molecule type" value="Genomic_DNA"/>
</dbReference>
<dbReference type="CDD" id="cd09608">
    <property type="entry name" value="M3B_PepF"/>
    <property type="match status" value="1"/>
</dbReference>
<feature type="domain" description="Peptidase M3A/M3B catalytic" evidence="7">
    <location>
        <begin position="199"/>
        <end position="579"/>
    </location>
</feature>
<dbReference type="InterPro" id="IPR042088">
    <property type="entry name" value="OligoPept_F_C"/>
</dbReference>
<keyword evidence="4 9" id="KW-0378">Hydrolase</keyword>
<dbReference type="Pfam" id="PF01432">
    <property type="entry name" value="Peptidase_M3"/>
    <property type="match status" value="1"/>
</dbReference>
<evidence type="ECO:0000259" key="7">
    <source>
        <dbReference type="Pfam" id="PF01432"/>
    </source>
</evidence>
<dbReference type="InterPro" id="IPR001567">
    <property type="entry name" value="Pept_M3A_M3B_dom"/>
</dbReference>
<comment type="caution">
    <text evidence="9">The sequence shown here is derived from an EMBL/GenBank/DDBJ whole genome shotgun (WGS) entry which is preliminary data.</text>
</comment>
<dbReference type="GO" id="GO:0006508">
    <property type="term" value="P:proteolysis"/>
    <property type="evidence" value="ECO:0007669"/>
    <property type="project" value="UniProtKB-KW"/>
</dbReference>
<feature type="domain" description="Oligopeptidase F N-terminal" evidence="8">
    <location>
        <begin position="113"/>
        <end position="181"/>
    </location>
</feature>
<dbReference type="Gene3D" id="1.10.1370.20">
    <property type="entry name" value="Oligoendopeptidase f, C-terminal domain"/>
    <property type="match status" value="1"/>
</dbReference>
<sequence>MKTLNRAQQKIEDTWDLGSLFGNNESWDEGLKELKTRIEEAPELKGSLSAGKDSFLSTMQWYEQTSILAERLYNYAFLLYAGDASDNDNVRRYSLASQQLSLLSAAMAFFDPELLGIEDKVIETYLEDADFAPYAIFIKKARRFKEHILSESEERLMALQGEVGSVMRTTFGDLTNVDFDFGELDGKPLTQSSFSSFLMQDDRDLRKRAYKQFYAVYEKSKHAIARLYEGQVKQDIFRSKARGYESCRSMALFGDRVPLSVYDNLIKAVHEAFPALHRYYALRSRLLGQEKLAHYDVYVPLVKGIESHTSYEQAVGIICESLKPLGEDYVKTIKAGLTTERWVDRYENKGKRSGAFSSGTYTSKPYILLNYKEDVLRDLFTVAHEGGHSMHSYYSAKNNPYFHYDYTIFEAEVASTFNEQLVAKYMIENSSENKTKAYILGKQIDDIVATLFRQTMFAEYEKITHELAEAGTPLTLEVLRQEYRKLLEAYFGPAVEFEDESDLEGLRIPHFYSPFYVYKYATGISAAIALSQKVIHGGEAQRNDYLAFLSSGGSSYPIDSLCKAGVDMESEKPVQEALKTFESLLDQFEALL</sequence>
<dbReference type="Gene3D" id="1.10.287.830">
    <property type="entry name" value="putative peptidase helix hairpin domain like"/>
    <property type="match status" value="1"/>
</dbReference>
<dbReference type="PANTHER" id="PTHR11804:SF84">
    <property type="entry name" value="SACCHAROLYSIN"/>
    <property type="match status" value="1"/>
</dbReference>
<keyword evidence="6" id="KW-0482">Metalloprotease</keyword>
<dbReference type="InterPro" id="IPR013647">
    <property type="entry name" value="OligopepF_N_dom"/>
</dbReference>
<evidence type="ECO:0000256" key="4">
    <source>
        <dbReference type="ARBA" id="ARBA00022801"/>
    </source>
</evidence>
<dbReference type="GO" id="GO:0006518">
    <property type="term" value="P:peptide metabolic process"/>
    <property type="evidence" value="ECO:0007669"/>
    <property type="project" value="TreeGrafter"/>
</dbReference>
<evidence type="ECO:0000256" key="6">
    <source>
        <dbReference type="ARBA" id="ARBA00023049"/>
    </source>
</evidence>
<keyword evidence="3" id="KW-0479">Metal-binding</keyword>
<dbReference type="AlphaFoldDB" id="A0A644X5K1"/>
<keyword evidence="2" id="KW-0645">Protease</keyword>
<comment type="cofactor">
    <cofactor evidence="1">
        <name>Zn(2+)</name>
        <dbReference type="ChEBI" id="CHEBI:29105"/>
    </cofactor>
</comment>
<protein>
    <submittedName>
        <fullName evidence="9">Oligoendopeptidase F, plasmid</fullName>
        <ecNumber evidence="9">3.4.24.-</ecNumber>
    </submittedName>
</protein>
<evidence type="ECO:0000256" key="3">
    <source>
        <dbReference type="ARBA" id="ARBA00022723"/>
    </source>
</evidence>
<accession>A0A644X5K1</accession>
<evidence type="ECO:0000256" key="2">
    <source>
        <dbReference type="ARBA" id="ARBA00022670"/>
    </source>
</evidence>
<dbReference type="InterPro" id="IPR045090">
    <property type="entry name" value="Pept_M3A_M3B"/>
</dbReference>
<dbReference type="InterPro" id="IPR004438">
    <property type="entry name" value="Peptidase_M3B"/>
</dbReference>
<dbReference type="Gene3D" id="1.20.140.70">
    <property type="entry name" value="Oligopeptidase f, N-terminal domain"/>
    <property type="match status" value="1"/>
</dbReference>
<evidence type="ECO:0000256" key="1">
    <source>
        <dbReference type="ARBA" id="ARBA00001947"/>
    </source>
</evidence>
<keyword evidence="5" id="KW-0862">Zinc</keyword>
<gene>
    <name evidence="9" type="primary">pepF1_9</name>
    <name evidence="9" type="ORF">SDC9_57758</name>
</gene>
<reference evidence="9" key="1">
    <citation type="submission" date="2019-08" db="EMBL/GenBank/DDBJ databases">
        <authorList>
            <person name="Kucharzyk K."/>
            <person name="Murdoch R.W."/>
            <person name="Higgins S."/>
            <person name="Loffler F."/>
        </authorList>
    </citation>
    <scope>NUCLEOTIDE SEQUENCE</scope>
</reference>
<dbReference type="EC" id="3.4.24.-" evidence="9"/>
<dbReference type="GO" id="GO:0004222">
    <property type="term" value="F:metalloendopeptidase activity"/>
    <property type="evidence" value="ECO:0007669"/>
    <property type="project" value="InterPro"/>
</dbReference>
<evidence type="ECO:0000256" key="5">
    <source>
        <dbReference type="ARBA" id="ARBA00022833"/>
    </source>
</evidence>
<evidence type="ECO:0000313" key="9">
    <source>
        <dbReference type="EMBL" id="MPM11415.1"/>
    </source>
</evidence>